<protein>
    <submittedName>
        <fullName evidence="1">Uncharacterized protein</fullName>
    </submittedName>
</protein>
<name>A0A6M8N9I7_9BACT</name>
<accession>A0A6M8N9I7</accession>
<dbReference type="Pfam" id="PF13730">
    <property type="entry name" value="HTH_36"/>
    <property type="match status" value="1"/>
</dbReference>
<comment type="caution">
    <text evidence="1">The sequence shown here is derived from an EMBL/GenBank/DDBJ whole genome shotgun (WGS) entry which is preliminary data.</text>
</comment>
<dbReference type="AlphaFoldDB" id="A0A6M8N9I7"/>
<gene>
    <name evidence="1" type="ORF">CP963_06990</name>
</gene>
<proteinExistence type="predicted"/>
<organism evidence="1 2">
    <name type="scientific">Arcobacter cloacae</name>
    <dbReference type="NCBI Taxonomy" id="1054034"/>
    <lineage>
        <taxon>Bacteria</taxon>
        <taxon>Pseudomonadati</taxon>
        <taxon>Campylobacterota</taxon>
        <taxon>Epsilonproteobacteria</taxon>
        <taxon>Campylobacterales</taxon>
        <taxon>Arcobacteraceae</taxon>
        <taxon>Arcobacter</taxon>
    </lineage>
</organism>
<evidence type="ECO:0000313" key="2">
    <source>
        <dbReference type="Proteomes" id="UP000290378"/>
    </source>
</evidence>
<reference evidence="1 2" key="1">
    <citation type="submission" date="2017-09" db="EMBL/GenBank/DDBJ databases">
        <title>Genomics of the genus Arcobacter.</title>
        <authorList>
            <person name="Perez-Cataluna A."/>
            <person name="Figueras M.J."/>
            <person name="Salas-Masso N."/>
        </authorList>
    </citation>
    <scope>NUCLEOTIDE SEQUENCE [LARGE SCALE GENOMIC DNA]</scope>
    <source>
        <strain evidence="1 2">CECT 7834</strain>
    </source>
</reference>
<dbReference type="Gene3D" id="1.10.10.10">
    <property type="entry name" value="Winged helix-like DNA-binding domain superfamily/Winged helix DNA-binding domain"/>
    <property type="match status" value="1"/>
</dbReference>
<evidence type="ECO:0000313" key="1">
    <source>
        <dbReference type="EMBL" id="RXI41509.1"/>
    </source>
</evidence>
<dbReference type="RefSeq" id="WP_129013483.1">
    <property type="nucleotide sequence ID" value="NZ_CBCSEI010000015.1"/>
</dbReference>
<dbReference type="EMBL" id="NXII01000007">
    <property type="protein sequence ID" value="RXI41509.1"/>
    <property type="molecule type" value="Genomic_DNA"/>
</dbReference>
<dbReference type="Proteomes" id="UP000290378">
    <property type="component" value="Unassembled WGS sequence"/>
</dbReference>
<sequence length="249" mass="28451">MSVKAISLAFDTKLSGNVKLVLLALADCANDNMQCFPSYSHISKKASISISTTKRIVKKLESMQIIKKENRYKKGKRQQTSNIYTLTFGSSSLTPIKVQNDTTVVPQVTLPDSVIAMSYKSSSSLTTTQSSRESERDFLDFKNNIVKNFEGKIFGANNSNYIYSIINGLLCVNHQKIDTKKAFEEWHYLYRNQHIINPNLDNNINYINIGKRIEIENNFAKIVDIKDDFYVIEFNNQKKLVKIEDVRVV</sequence>
<dbReference type="InterPro" id="IPR036388">
    <property type="entry name" value="WH-like_DNA-bd_sf"/>
</dbReference>
<keyword evidence="2" id="KW-1185">Reference proteome</keyword>